<proteinExistence type="predicted"/>
<evidence type="ECO:0000256" key="1">
    <source>
        <dbReference type="ARBA" id="ARBA00023125"/>
    </source>
</evidence>
<keyword evidence="6" id="KW-1185">Reference proteome</keyword>
<dbReference type="GO" id="GO:0003677">
    <property type="term" value="F:DNA binding"/>
    <property type="evidence" value="ECO:0007669"/>
    <property type="project" value="UniProtKB-UniRule"/>
</dbReference>
<dbReference type="InterPro" id="IPR050624">
    <property type="entry name" value="HTH-type_Tx_Regulator"/>
</dbReference>
<dbReference type="PANTHER" id="PTHR43479">
    <property type="entry name" value="ACREF/ENVCD OPERON REPRESSOR-RELATED"/>
    <property type="match status" value="1"/>
</dbReference>
<dbReference type="InterPro" id="IPR036271">
    <property type="entry name" value="Tet_transcr_reg_TetR-rel_C_sf"/>
</dbReference>
<dbReference type="SUPFAM" id="SSF48498">
    <property type="entry name" value="Tetracyclin repressor-like, C-terminal domain"/>
    <property type="match status" value="1"/>
</dbReference>
<dbReference type="AlphaFoldDB" id="X5MFT1"/>
<dbReference type="PROSITE" id="PS50977">
    <property type="entry name" value="HTH_TETR_2"/>
    <property type="match status" value="1"/>
</dbReference>
<evidence type="ECO:0000256" key="3">
    <source>
        <dbReference type="SAM" id="MobiDB-lite"/>
    </source>
</evidence>
<dbReference type="PRINTS" id="PR00455">
    <property type="entry name" value="HTHTETR"/>
</dbReference>
<organism evidence="5 6">
    <name type="scientific">Candidatus Phaeomarinibacter ectocarpi</name>
    <dbReference type="NCBI Taxonomy" id="1458461"/>
    <lineage>
        <taxon>Bacteria</taxon>
        <taxon>Pseudomonadati</taxon>
        <taxon>Pseudomonadota</taxon>
        <taxon>Alphaproteobacteria</taxon>
        <taxon>Hyphomicrobiales</taxon>
        <taxon>Parvibaculaceae</taxon>
        <taxon>Candidatus Phaeomarinibacter</taxon>
    </lineage>
</organism>
<evidence type="ECO:0000313" key="6">
    <source>
        <dbReference type="Proteomes" id="UP000032160"/>
    </source>
</evidence>
<sequence>MSGRAHFAAFADTPWKAANFVSTTIKTAEKPLGTQNSSTSSSSAMGKRERTKVENRQAILDAARLVFAELGYGETTVRDIIRRTGLASGTFYNYFKSKDEVFQAMMDASALRMRPRIRAERIRAASFEEFISASFRAYFDYLEQDEQMHRIIRRKSGSMRVRMDTPEVVAVFDELRLDIDRAISQGVLPKVDPEYLTAAFVGIAFEVGDRMQAREPFDSAAAAEFATKLFLGGVNALPRLEDSD</sequence>
<dbReference type="PATRIC" id="fig|1458461.3.peg.1932"/>
<evidence type="ECO:0000256" key="2">
    <source>
        <dbReference type="PROSITE-ProRule" id="PRU00335"/>
    </source>
</evidence>
<accession>X5MFT1</accession>
<name>X5MFT1_9HYPH</name>
<dbReference type="SUPFAM" id="SSF46689">
    <property type="entry name" value="Homeodomain-like"/>
    <property type="match status" value="1"/>
</dbReference>
<evidence type="ECO:0000313" key="5">
    <source>
        <dbReference type="EMBL" id="CDO60139.1"/>
    </source>
</evidence>
<keyword evidence="1 2" id="KW-0238">DNA-binding</keyword>
<dbReference type="Gene3D" id="1.10.357.10">
    <property type="entry name" value="Tetracycline Repressor, domain 2"/>
    <property type="match status" value="1"/>
</dbReference>
<dbReference type="Proteomes" id="UP000032160">
    <property type="component" value="Chromosome I"/>
</dbReference>
<dbReference type="PANTHER" id="PTHR43479:SF11">
    <property type="entry name" value="ACREF_ENVCD OPERON REPRESSOR-RELATED"/>
    <property type="match status" value="1"/>
</dbReference>
<protein>
    <submittedName>
        <fullName evidence="5">Transcriptional regulator, TetR family</fullName>
    </submittedName>
</protein>
<dbReference type="KEGG" id="pect:BN1012_Phect1926"/>
<dbReference type="Pfam" id="PF00440">
    <property type="entry name" value="TetR_N"/>
    <property type="match status" value="1"/>
</dbReference>
<dbReference type="InterPro" id="IPR001647">
    <property type="entry name" value="HTH_TetR"/>
</dbReference>
<feature type="DNA-binding region" description="H-T-H motif" evidence="2">
    <location>
        <begin position="76"/>
        <end position="95"/>
    </location>
</feature>
<reference evidence="5 6" key="1">
    <citation type="journal article" date="2014" name="Front. Genet.">
        <title>Genome and metabolic network of "Candidatus Phaeomarinobacter ectocarpi" Ec32, a new candidate genus of Alphaproteobacteria frequently associated with brown algae.</title>
        <authorList>
            <person name="Dittami S.M."/>
            <person name="Barbeyron T."/>
            <person name="Boyen C."/>
            <person name="Cambefort J."/>
            <person name="Collet G."/>
            <person name="Delage L."/>
            <person name="Gobet A."/>
            <person name="Groisillier A."/>
            <person name="Leblanc C."/>
            <person name="Michel G."/>
            <person name="Scornet D."/>
            <person name="Siegel A."/>
            <person name="Tapia J.E."/>
            <person name="Tonon T."/>
        </authorList>
    </citation>
    <scope>NUCLEOTIDE SEQUENCE [LARGE SCALE GENOMIC DNA]</scope>
    <source>
        <strain evidence="5 6">Ec32</strain>
    </source>
</reference>
<dbReference type="EMBL" id="HG966617">
    <property type="protein sequence ID" value="CDO60139.1"/>
    <property type="molecule type" value="Genomic_DNA"/>
</dbReference>
<dbReference type="HOGENOM" id="CLU_069356_12_2_5"/>
<dbReference type="PROSITE" id="PS01081">
    <property type="entry name" value="HTH_TETR_1"/>
    <property type="match status" value="1"/>
</dbReference>
<dbReference type="STRING" id="1458461.BN1012_Phect1926"/>
<evidence type="ECO:0000259" key="4">
    <source>
        <dbReference type="PROSITE" id="PS50977"/>
    </source>
</evidence>
<feature type="domain" description="HTH tetR-type" evidence="4">
    <location>
        <begin position="53"/>
        <end position="113"/>
    </location>
</feature>
<dbReference type="InterPro" id="IPR023772">
    <property type="entry name" value="DNA-bd_HTH_TetR-type_CS"/>
</dbReference>
<gene>
    <name evidence="5" type="ORF">BN1012_Phect1926</name>
</gene>
<feature type="region of interest" description="Disordered" evidence="3">
    <location>
        <begin position="29"/>
        <end position="50"/>
    </location>
</feature>
<dbReference type="InterPro" id="IPR009057">
    <property type="entry name" value="Homeodomain-like_sf"/>
</dbReference>